<name>A0A1B6ENQ5_9HEMI</name>
<accession>A0A1B6ENQ5</accession>
<dbReference type="EMBL" id="GECZ01030266">
    <property type="protein sequence ID" value="JAS39503.1"/>
    <property type="molecule type" value="Transcribed_RNA"/>
</dbReference>
<gene>
    <name evidence="2" type="ORF">g.9494</name>
</gene>
<dbReference type="AlphaFoldDB" id="A0A1B6ENQ5"/>
<proteinExistence type="predicted"/>
<evidence type="ECO:0000313" key="2">
    <source>
        <dbReference type="EMBL" id="JAS39503.1"/>
    </source>
</evidence>
<reference evidence="2" key="1">
    <citation type="submission" date="2015-11" db="EMBL/GenBank/DDBJ databases">
        <title>De novo transcriptome assembly of four potential Pierce s Disease insect vectors from Arizona vineyards.</title>
        <authorList>
            <person name="Tassone E.E."/>
        </authorList>
    </citation>
    <scope>NUCLEOTIDE SEQUENCE</scope>
</reference>
<sequence>PKLSGTLWLSQHPHRGKFDGGFITQARSLFEIPASFTWTLTNGSLAVTTHGDSSQLSYYPPWSISICDGLLVWGITADKDLYVTLDKINETRSLDEAWALDARVKRQAEFPTEGQVPRQTPGNSTFARWWRRFLDTLGGSPQDDKPRSWMMDLTDLLFKLIFSSAHQVQKSPNIPRDPDAEMIPGYSRDVEAVSDDSSSQPKVPRLI</sequence>
<feature type="region of interest" description="Disordered" evidence="1">
    <location>
        <begin position="169"/>
        <end position="207"/>
    </location>
</feature>
<organism evidence="2">
    <name type="scientific">Cuerna arida</name>
    <dbReference type="NCBI Taxonomy" id="1464854"/>
    <lineage>
        <taxon>Eukaryota</taxon>
        <taxon>Metazoa</taxon>
        <taxon>Ecdysozoa</taxon>
        <taxon>Arthropoda</taxon>
        <taxon>Hexapoda</taxon>
        <taxon>Insecta</taxon>
        <taxon>Pterygota</taxon>
        <taxon>Neoptera</taxon>
        <taxon>Paraneoptera</taxon>
        <taxon>Hemiptera</taxon>
        <taxon>Auchenorrhyncha</taxon>
        <taxon>Membracoidea</taxon>
        <taxon>Cicadellidae</taxon>
        <taxon>Cicadellinae</taxon>
        <taxon>Proconiini</taxon>
        <taxon>Cuerna</taxon>
    </lineage>
</organism>
<protein>
    <submittedName>
        <fullName evidence="2">Uncharacterized protein</fullName>
    </submittedName>
</protein>
<evidence type="ECO:0000256" key="1">
    <source>
        <dbReference type="SAM" id="MobiDB-lite"/>
    </source>
</evidence>
<feature type="non-terminal residue" evidence="2">
    <location>
        <position position="1"/>
    </location>
</feature>